<feature type="transmembrane region" description="Helical" evidence="8">
    <location>
        <begin position="166"/>
        <end position="184"/>
    </location>
</feature>
<evidence type="ECO:0000313" key="11">
    <source>
        <dbReference type="Proteomes" id="UP000001996"/>
    </source>
</evidence>
<dbReference type="Gene3D" id="1.20.1740.10">
    <property type="entry name" value="Amino acid/polyamine transporter I"/>
    <property type="match status" value="1"/>
</dbReference>
<sequence>MDRHPLTVGGKNWHVGNGALPNGFHGVASTFITASYSMAGTEMVGLASAETKNPAKTLPKAVRQVFWRLFLFFFVSLMFVGLLVPYNHPDLLGKSGSTNSTSPFVIAIKDGGIKALPSIFNACILITVLSTGNSAVYGCSRTIQSLGQQGLAPSLFAYVDRKGRPLVALCVSALFGLLGFLAAYKDQSVVFNWLLSVASLATLFSWGSIAAVHIRFRLAWKAQGRSLDELTFKANTGIIGSIYTLVFLLFVLALQLYIGHVSAEAFFQNFLGAIVVILFYIGHKLYSRSWTMLRPLKEIDLDSGRRHLDIELIRSELAEERERIHQKPWWWRIWNYWC</sequence>
<dbReference type="VEuPathDB" id="FungiDB:LELG_03756"/>
<keyword evidence="6 8" id="KW-1133">Transmembrane helix</keyword>
<gene>
    <name evidence="10" type="ORF">LELG_03756</name>
</gene>
<evidence type="ECO:0000256" key="5">
    <source>
        <dbReference type="ARBA" id="ARBA00022970"/>
    </source>
</evidence>
<dbReference type="Pfam" id="PF00324">
    <property type="entry name" value="AA_permease"/>
    <property type="match status" value="1"/>
</dbReference>
<name>A5E2B9_LODEL</name>
<feature type="transmembrane region" description="Helical" evidence="8">
    <location>
        <begin position="265"/>
        <end position="282"/>
    </location>
</feature>
<evidence type="ECO:0000256" key="6">
    <source>
        <dbReference type="ARBA" id="ARBA00022989"/>
    </source>
</evidence>
<protein>
    <recommendedName>
        <fullName evidence="9">Amino acid permease/ SLC12A domain-containing protein</fullName>
    </recommendedName>
</protein>
<dbReference type="HOGENOM" id="CLU_007946_8_4_1"/>
<dbReference type="PIRSF" id="PIRSF006060">
    <property type="entry name" value="AA_transporter"/>
    <property type="match status" value="1"/>
</dbReference>
<dbReference type="InterPro" id="IPR004841">
    <property type="entry name" value="AA-permease/SLC12A_dom"/>
</dbReference>
<evidence type="ECO:0000256" key="7">
    <source>
        <dbReference type="ARBA" id="ARBA00023136"/>
    </source>
</evidence>
<dbReference type="EMBL" id="CH981528">
    <property type="protein sequence ID" value="EDK45577.1"/>
    <property type="molecule type" value="Genomic_DNA"/>
</dbReference>
<dbReference type="InParanoid" id="A5E2B9"/>
<evidence type="ECO:0000313" key="10">
    <source>
        <dbReference type="EMBL" id="EDK45577.1"/>
    </source>
</evidence>
<dbReference type="InterPro" id="IPR050524">
    <property type="entry name" value="APC_YAT"/>
</dbReference>
<evidence type="ECO:0000256" key="8">
    <source>
        <dbReference type="SAM" id="Phobius"/>
    </source>
</evidence>
<comment type="similarity">
    <text evidence="2">Belongs to the amino acid-polyamine-organocation (APC) superfamily. YAT (TC 2.A.3.10) family.</text>
</comment>
<dbReference type="OMA" id="CISIASW"/>
<feature type="transmembrane region" description="Helical" evidence="8">
    <location>
        <begin position="237"/>
        <end position="259"/>
    </location>
</feature>
<keyword evidence="5" id="KW-0029">Amino-acid transport</keyword>
<accession>A5E2B9</accession>
<organism evidence="10 11">
    <name type="scientific">Lodderomyces elongisporus (strain ATCC 11503 / CBS 2605 / JCM 1781 / NBRC 1676 / NRRL YB-4239)</name>
    <name type="common">Yeast</name>
    <name type="synonym">Saccharomyces elongisporus</name>
    <dbReference type="NCBI Taxonomy" id="379508"/>
    <lineage>
        <taxon>Eukaryota</taxon>
        <taxon>Fungi</taxon>
        <taxon>Dikarya</taxon>
        <taxon>Ascomycota</taxon>
        <taxon>Saccharomycotina</taxon>
        <taxon>Pichiomycetes</taxon>
        <taxon>Debaryomycetaceae</taxon>
        <taxon>Candida/Lodderomyces clade</taxon>
        <taxon>Lodderomyces</taxon>
    </lineage>
</organism>
<dbReference type="PANTHER" id="PTHR43341">
    <property type="entry name" value="AMINO ACID PERMEASE"/>
    <property type="match status" value="1"/>
</dbReference>
<proteinExistence type="inferred from homology"/>
<dbReference type="OrthoDB" id="3900342at2759"/>
<reference evidence="10 11" key="1">
    <citation type="journal article" date="2009" name="Nature">
        <title>Evolution of pathogenicity and sexual reproduction in eight Candida genomes.</title>
        <authorList>
            <person name="Butler G."/>
            <person name="Rasmussen M.D."/>
            <person name="Lin M.F."/>
            <person name="Santos M.A."/>
            <person name="Sakthikumar S."/>
            <person name="Munro C.A."/>
            <person name="Rheinbay E."/>
            <person name="Grabherr M."/>
            <person name="Forche A."/>
            <person name="Reedy J.L."/>
            <person name="Agrafioti I."/>
            <person name="Arnaud M.B."/>
            <person name="Bates S."/>
            <person name="Brown A.J."/>
            <person name="Brunke S."/>
            <person name="Costanzo M.C."/>
            <person name="Fitzpatrick D.A."/>
            <person name="de Groot P.W."/>
            <person name="Harris D."/>
            <person name="Hoyer L.L."/>
            <person name="Hube B."/>
            <person name="Klis F.M."/>
            <person name="Kodira C."/>
            <person name="Lennard N."/>
            <person name="Logue M.E."/>
            <person name="Martin R."/>
            <person name="Neiman A.M."/>
            <person name="Nikolaou E."/>
            <person name="Quail M.A."/>
            <person name="Quinn J."/>
            <person name="Santos M.C."/>
            <person name="Schmitzberger F.F."/>
            <person name="Sherlock G."/>
            <person name="Shah P."/>
            <person name="Silverstein K.A."/>
            <person name="Skrzypek M.S."/>
            <person name="Soll D."/>
            <person name="Staggs R."/>
            <person name="Stansfield I."/>
            <person name="Stumpf M.P."/>
            <person name="Sudbery P.E."/>
            <person name="Srikantha T."/>
            <person name="Zeng Q."/>
            <person name="Berman J."/>
            <person name="Berriman M."/>
            <person name="Heitman J."/>
            <person name="Gow N.A."/>
            <person name="Lorenz M.C."/>
            <person name="Birren B.W."/>
            <person name="Kellis M."/>
            <person name="Cuomo C.A."/>
        </authorList>
    </citation>
    <scope>NUCLEOTIDE SEQUENCE [LARGE SCALE GENOMIC DNA]</scope>
    <source>
        <strain evidence="11">ATCC 11503 / BCRC 21390 / CBS 2605 / JCM 1781 / NBRC 1676 / NRRL YB-4239</strain>
    </source>
</reference>
<keyword evidence="4 8" id="KW-0812">Transmembrane</keyword>
<comment type="subcellular location">
    <subcellularLocation>
        <location evidence="1">Membrane</location>
        <topology evidence="1">Multi-pass membrane protein</topology>
    </subcellularLocation>
</comment>
<evidence type="ECO:0000256" key="2">
    <source>
        <dbReference type="ARBA" id="ARBA00006983"/>
    </source>
</evidence>
<dbReference type="GO" id="GO:0015171">
    <property type="term" value="F:amino acid transmembrane transporter activity"/>
    <property type="evidence" value="ECO:0007669"/>
    <property type="project" value="TreeGrafter"/>
</dbReference>
<keyword evidence="11" id="KW-1185">Reference proteome</keyword>
<feature type="transmembrane region" description="Helical" evidence="8">
    <location>
        <begin position="119"/>
        <end position="139"/>
    </location>
</feature>
<dbReference type="AlphaFoldDB" id="A5E2B9"/>
<dbReference type="Proteomes" id="UP000001996">
    <property type="component" value="Unassembled WGS sequence"/>
</dbReference>
<dbReference type="PANTHER" id="PTHR43341:SF1">
    <property type="entry name" value="GENERAL AMINO-ACID PERMEASE GAP1"/>
    <property type="match status" value="1"/>
</dbReference>
<feature type="transmembrane region" description="Helical" evidence="8">
    <location>
        <begin position="65"/>
        <end position="86"/>
    </location>
</feature>
<keyword evidence="7 8" id="KW-0472">Membrane</keyword>
<feature type="transmembrane region" description="Helical" evidence="8">
    <location>
        <begin position="190"/>
        <end position="216"/>
    </location>
</feature>
<evidence type="ECO:0000256" key="4">
    <source>
        <dbReference type="ARBA" id="ARBA00022692"/>
    </source>
</evidence>
<dbReference type="KEGG" id="lel:PVL30_004583"/>
<evidence type="ECO:0000256" key="1">
    <source>
        <dbReference type="ARBA" id="ARBA00004141"/>
    </source>
</evidence>
<dbReference type="GO" id="GO:0016020">
    <property type="term" value="C:membrane"/>
    <property type="evidence" value="ECO:0007669"/>
    <property type="project" value="UniProtKB-SubCell"/>
</dbReference>
<feature type="domain" description="Amino acid permease/ SLC12A" evidence="9">
    <location>
        <begin position="10"/>
        <end position="291"/>
    </location>
</feature>
<evidence type="ECO:0000256" key="3">
    <source>
        <dbReference type="ARBA" id="ARBA00022448"/>
    </source>
</evidence>
<dbReference type="eggNOG" id="KOG1286">
    <property type="taxonomic scope" value="Eukaryota"/>
</dbReference>
<evidence type="ECO:0000259" key="9">
    <source>
        <dbReference type="Pfam" id="PF00324"/>
    </source>
</evidence>
<dbReference type="GeneID" id="5232083"/>
<keyword evidence="3" id="KW-0813">Transport</keyword>